<feature type="compositionally biased region" description="Polar residues" evidence="1">
    <location>
        <begin position="314"/>
        <end position="327"/>
    </location>
</feature>
<evidence type="ECO:0000256" key="1">
    <source>
        <dbReference type="SAM" id="MobiDB-lite"/>
    </source>
</evidence>
<feature type="compositionally biased region" description="Low complexity" evidence="1">
    <location>
        <begin position="269"/>
        <end position="284"/>
    </location>
</feature>
<reference evidence="3 4" key="1">
    <citation type="journal article" date="2018" name="PLoS Pathog.">
        <title>Evolution of structural diversity of trichothecenes, a family of toxins produced by plant pathogenic and entomopathogenic fungi.</title>
        <authorList>
            <person name="Proctor R.H."/>
            <person name="McCormick S.P."/>
            <person name="Kim H.S."/>
            <person name="Cardoza R.E."/>
            <person name="Stanley A.M."/>
            <person name="Lindo L."/>
            <person name="Kelly A."/>
            <person name="Brown D.W."/>
            <person name="Lee T."/>
            <person name="Vaughan M.M."/>
            <person name="Alexander N.J."/>
            <person name="Busman M."/>
            <person name="Gutierrez S."/>
        </authorList>
    </citation>
    <scope>NUCLEOTIDE SEQUENCE [LARGE SCALE GENOMIC DNA]</scope>
    <source>
        <strain evidence="3 4">NRRL 13405</strain>
    </source>
</reference>
<dbReference type="OrthoDB" id="4153189at2759"/>
<keyword evidence="2" id="KW-0732">Signal</keyword>
<keyword evidence="3" id="KW-0808">Transferase</keyword>
<dbReference type="AlphaFoldDB" id="A0A395M7J8"/>
<gene>
    <name evidence="3" type="ORF">FIE12Z_11927</name>
</gene>
<protein>
    <submittedName>
        <fullName evidence="3">Queuine trna-ribosyltransferase</fullName>
    </submittedName>
</protein>
<proteinExistence type="predicted"/>
<dbReference type="Proteomes" id="UP000265631">
    <property type="component" value="Unassembled WGS sequence"/>
</dbReference>
<comment type="caution">
    <text evidence="3">The sequence shown here is derived from an EMBL/GenBank/DDBJ whole genome shotgun (WGS) entry which is preliminary data.</text>
</comment>
<evidence type="ECO:0000256" key="2">
    <source>
        <dbReference type="SAM" id="SignalP"/>
    </source>
</evidence>
<feature type="signal peptide" evidence="2">
    <location>
        <begin position="1"/>
        <end position="15"/>
    </location>
</feature>
<feature type="region of interest" description="Disordered" evidence="1">
    <location>
        <begin position="132"/>
        <end position="161"/>
    </location>
</feature>
<organism evidence="3 4">
    <name type="scientific">Fusarium flagelliforme</name>
    <dbReference type="NCBI Taxonomy" id="2675880"/>
    <lineage>
        <taxon>Eukaryota</taxon>
        <taxon>Fungi</taxon>
        <taxon>Dikarya</taxon>
        <taxon>Ascomycota</taxon>
        <taxon>Pezizomycotina</taxon>
        <taxon>Sordariomycetes</taxon>
        <taxon>Hypocreomycetidae</taxon>
        <taxon>Hypocreales</taxon>
        <taxon>Nectriaceae</taxon>
        <taxon>Fusarium</taxon>
        <taxon>Fusarium incarnatum-equiseti species complex</taxon>
    </lineage>
</organism>
<name>A0A395M7J8_9HYPO</name>
<feature type="compositionally biased region" description="Acidic residues" evidence="1">
    <location>
        <begin position="285"/>
        <end position="299"/>
    </location>
</feature>
<feature type="chain" id="PRO_5017308223" evidence="2">
    <location>
        <begin position="16"/>
        <end position="348"/>
    </location>
</feature>
<sequence length="348" mass="35296">MKTAVLSVLASGAAAQVTLGSLGALGLGPGLFQNAAINPSDPEYATCQDAVSLVQKCVSSAGGLDAAPTADADALVACACCDGSENAAPLYSVCSNYLEDEAPENTSQYQAYGTLYSACKIGGAKCTGGSGSGSGSGGSASSRPTATVGDSDDDRSTITTQTSPALQTYASACVDMLDIFTSCTAQDRDFTKLPFKEQAECYCCRGSGNELTWTDAMDKHAQTCADWARTGEPKTAYSVAKTFATFCERFSNVCEFAGAKTQASDSEATEATATESSSSRQTDASSDDSDDSDNNDNNDNDAASSRVGPVTVTVDAQPSQTDAGSDATSARAGVGAILAAFAALAIAL</sequence>
<feature type="region of interest" description="Disordered" evidence="1">
    <location>
        <begin position="264"/>
        <end position="327"/>
    </location>
</feature>
<dbReference type="GO" id="GO:0016740">
    <property type="term" value="F:transferase activity"/>
    <property type="evidence" value="ECO:0007669"/>
    <property type="project" value="UniProtKB-KW"/>
</dbReference>
<evidence type="ECO:0000313" key="3">
    <source>
        <dbReference type="EMBL" id="RFN43834.1"/>
    </source>
</evidence>
<evidence type="ECO:0000313" key="4">
    <source>
        <dbReference type="Proteomes" id="UP000265631"/>
    </source>
</evidence>
<accession>A0A395M7J8</accession>
<dbReference type="EMBL" id="PXXK01000501">
    <property type="protein sequence ID" value="RFN43834.1"/>
    <property type="molecule type" value="Genomic_DNA"/>
</dbReference>
<keyword evidence="4" id="KW-1185">Reference proteome</keyword>